<keyword evidence="1" id="KW-1133">Transmembrane helix</keyword>
<protein>
    <submittedName>
        <fullName evidence="2">Uncharacterized protein</fullName>
    </submittedName>
</protein>
<reference evidence="2 3" key="1">
    <citation type="submission" date="2018-06" db="EMBL/GenBank/DDBJ databases">
        <title>A transcriptomic atlas of mushroom development highlights an independent origin of complex multicellularity.</title>
        <authorList>
            <consortium name="DOE Joint Genome Institute"/>
            <person name="Krizsan K."/>
            <person name="Almasi E."/>
            <person name="Merenyi Z."/>
            <person name="Sahu N."/>
            <person name="Viragh M."/>
            <person name="Koszo T."/>
            <person name="Mondo S."/>
            <person name="Kiss B."/>
            <person name="Balint B."/>
            <person name="Kues U."/>
            <person name="Barry K."/>
            <person name="Hegedus J.C."/>
            <person name="Henrissat B."/>
            <person name="Johnson J."/>
            <person name="Lipzen A."/>
            <person name="Ohm R."/>
            <person name="Nagy I."/>
            <person name="Pangilinan J."/>
            <person name="Yan J."/>
            <person name="Xiong Y."/>
            <person name="Grigoriev I.V."/>
            <person name="Hibbett D.S."/>
            <person name="Nagy L.G."/>
        </authorList>
    </citation>
    <scope>NUCLEOTIDE SEQUENCE [LARGE SCALE GENOMIC DNA]</scope>
    <source>
        <strain evidence="2 3">SZMC22713</strain>
    </source>
</reference>
<keyword evidence="1" id="KW-0472">Membrane</keyword>
<dbReference type="AlphaFoldDB" id="A0A4Y7PRT2"/>
<sequence length="86" mass="9957">MLSNARSSESGFSSVVFTRDPSTGRLESRYLEHDPAPFAWRVDAGLFVSHPLDDLAILFFLHLFTEYCMSIFILWRLLTAVWMPHH</sequence>
<accession>A0A4Y7PRT2</accession>
<keyword evidence="1" id="KW-0812">Transmembrane</keyword>
<dbReference type="VEuPathDB" id="FungiDB:BD410DRAFT_537273"/>
<proteinExistence type="predicted"/>
<keyword evidence="3" id="KW-1185">Reference proteome</keyword>
<dbReference type="EMBL" id="ML170216">
    <property type="protein sequence ID" value="TDL17798.1"/>
    <property type="molecule type" value="Genomic_DNA"/>
</dbReference>
<gene>
    <name evidence="2" type="ORF">BD410DRAFT_537273</name>
</gene>
<feature type="transmembrane region" description="Helical" evidence="1">
    <location>
        <begin position="55"/>
        <end position="78"/>
    </location>
</feature>
<evidence type="ECO:0000313" key="2">
    <source>
        <dbReference type="EMBL" id="TDL17798.1"/>
    </source>
</evidence>
<evidence type="ECO:0000256" key="1">
    <source>
        <dbReference type="SAM" id="Phobius"/>
    </source>
</evidence>
<dbReference type="Proteomes" id="UP000294933">
    <property type="component" value="Unassembled WGS sequence"/>
</dbReference>
<name>A0A4Y7PRT2_9AGAM</name>
<organism evidence="2 3">
    <name type="scientific">Rickenella mellea</name>
    <dbReference type="NCBI Taxonomy" id="50990"/>
    <lineage>
        <taxon>Eukaryota</taxon>
        <taxon>Fungi</taxon>
        <taxon>Dikarya</taxon>
        <taxon>Basidiomycota</taxon>
        <taxon>Agaricomycotina</taxon>
        <taxon>Agaricomycetes</taxon>
        <taxon>Hymenochaetales</taxon>
        <taxon>Rickenellaceae</taxon>
        <taxon>Rickenella</taxon>
    </lineage>
</organism>
<evidence type="ECO:0000313" key="3">
    <source>
        <dbReference type="Proteomes" id="UP000294933"/>
    </source>
</evidence>